<dbReference type="PROSITE" id="PS51257">
    <property type="entry name" value="PROKAR_LIPOPROTEIN"/>
    <property type="match status" value="1"/>
</dbReference>
<organism evidence="1 2">
    <name type="scientific">Nibricoccus aquaticus</name>
    <dbReference type="NCBI Taxonomy" id="2576891"/>
    <lineage>
        <taxon>Bacteria</taxon>
        <taxon>Pseudomonadati</taxon>
        <taxon>Verrucomicrobiota</taxon>
        <taxon>Opitutia</taxon>
        <taxon>Opitutales</taxon>
        <taxon>Opitutaceae</taxon>
        <taxon>Nibricoccus</taxon>
    </lineage>
</organism>
<dbReference type="InterPro" id="IPR011990">
    <property type="entry name" value="TPR-like_helical_dom_sf"/>
</dbReference>
<name>A0A290Q868_9BACT</name>
<dbReference type="SUPFAM" id="SSF48452">
    <property type="entry name" value="TPR-like"/>
    <property type="match status" value="1"/>
</dbReference>
<sequence>MIVPMRTFSPLVLVALILALGACKPKDVEVSSVARSQAAALVAEAQTQNLLRDYAGAEKALARAVELDPEVSMYWSNLGVNRVMLGDKSGAKKAYKRELELCEKAAKKDPKNIDLQLGQLRPLVLLGRADDARKLLEKLGRENPDNFGLKQLIESKPIDGMIANSKIKDAILK</sequence>
<reference evidence="1 2" key="1">
    <citation type="submission" date="2017-09" db="EMBL/GenBank/DDBJ databases">
        <title>Complete genome sequence of Verrucomicrobial strain HZ-65, isolated from freshwater.</title>
        <authorList>
            <person name="Choi A."/>
        </authorList>
    </citation>
    <scope>NUCLEOTIDE SEQUENCE [LARGE SCALE GENOMIC DNA]</scope>
    <source>
        <strain evidence="1 2">HZ-65</strain>
    </source>
</reference>
<dbReference type="KEGG" id="vbh:CMV30_12455"/>
<dbReference type="OrthoDB" id="197329at2"/>
<dbReference type="Gene3D" id="1.25.40.10">
    <property type="entry name" value="Tetratricopeptide repeat domain"/>
    <property type="match status" value="1"/>
</dbReference>
<keyword evidence="2" id="KW-1185">Reference proteome</keyword>
<dbReference type="Pfam" id="PF14559">
    <property type="entry name" value="TPR_19"/>
    <property type="match status" value="1"/>
</dbReference>
<evidence type="ECO:0000313" key="1">
    <source>
        <dbReference type="EMBL" id="ATC64704.1"/>
    </source>
</evidence>
<dbReference type="EMBL" id="CP023344">
    <property type="protein sequence ID" value="ATC64704.1"/>
    <property type="molecule type" value="Genomic_DNA"/>
</dbReference>
<proteinExistence type="predicted"/>
<accession>A0A290Q868</accession>
<protein>
    <submittedName>
        <fullName evidence="1">Uncharacterized protein</fullName>
    </submittedName>
</protein>
<dbReference type="AlphaFoldDB" id="A0A290Q868"/>
<gene>
    <name evidence="1" type="ORF">CMV30_12455</name>
</gene>
<evidence type="ECO:0000313" key="2">
    <source>
        <dbReference type="Proteomes" id="UP000217265"/>
    </source>
</evidence>
<dbReference type="Proteomes" id="UP000217265">
    <property type="component" value="Chromosome"/>
</dbReference>